<keyword evidence="4" id="KW-1185">Reference proteome</keyword>
<dbReference type="OrthoDB" id="5432325at2"/>
<gene>
    <name evidence="3" type="ORF">FKM52_15355</name>
</gene>
<keyword evidence="1" id="KW-1133">Transmembrane helix</keyword>
<evidence type="ECO:0000259" key="2">
    <source>
        <dbReference type="Pfam" id="PF16537"/>
    </source>
</evidence>
<dbReference type="EMBL" id="VHQI01000009">
    <property type="protein sequence ID" value="TPW41230.1"/>
    <property type="molecule type" value="Genomic_DNA"/>
</dbReference>
<evidence type="ECO:0000313" key="4">
    <source>
        <dbReference type="Proteomes" id="UP000319523"/>
    </source>
</evidence>
<proteinExistence type="predicted"/>
<protein>
    <recommendedName>
        <fullName evidence="2">Type II secretion system protein GspB C-terminal domain-containing protein</fullName>
    </recommendedName>
</protein>
<dbReference type="Pfam" id="PF16537">
    <property type="entry name" value="T2SSB"/>
    <property type="match status" value="1"/>
</dbReference>
<evidence type="ECO:0000256" key="1">
    <source>
        <dbReference type="SAM" id="Phobius"/>
    </source>
</evidence>
<comment type="caution">
    <text evidence="3">The sequence shown here is derived from an EMBL/GenBank/DDBJ whole genome shotgun (WGS) entry which is preliminary data.</text>
</comment>
<dbReference type="RefSeq" id="WP_141177035.1">
    <property type="nucleotide sequence ID" value="NZ_JBHUFX010000005.1"/>
</dbReference>
<dbReference type="InterPro" id="IPR032389">
    <property type="entry name" value="GspB_C"/>
</dbReference>
<keyword evidence="1" id="KW-0812">Transmembrane</keyword>
<dbReference type="GO" id="GO:0015627">
    <property type="term" value="C:type II protein secretion system complex"/>
    <property type="evidence" value="ECO:0007669"/>
    <property type="project" value="InterPro"/>
</dbReference>
<keyword evidence="1" id="KW-0472">Membrane</keyword>
<name>A0A506V779_9GAMM</name>
<dbReference type="Proteomes" id="UP000319523">
    <property type="component" value="Unassembled WGS sequence"/>
</dbReference>
<feature type="transmembrane region" description="Helical" evidence="1">
    <location>
        <begin position="12"/>
        <end position="38"/>
    </location>
</feature>
<reference evidence="3 4" key="1">
    <citation type="submission" date="2019-06" db="EMBL/GenBank/DDBJ databases">
        <authorList>
            <person name="Yang Y."/>
        </authorList>
    </citation>
    <scope>NUCLEOTIDE SEQUENCE [LARGE SCALE GENOMIC DNA]</scope>
    <source>
        <strain evidence="3 4">BIT-26</strain>
    </source>
</reference>
<organism evidence="3 4">
    <name type="scientific">Mixta tenebrionis</name>
    <dbReference type="NCBI Taxonomy" id="2562439"/>
    <lineage>
        <taxon>Bacteria</taxon>
        <taxon>Pseudomonadati</taxon>
        <taxon>Pseudomonadota</taxon>
        <taxon>Gammaproteobacteria</taxon>
        <taxon>Enterobacterales</taxon>
        <taxon>Erwiniaceae</taxon>
        <taxon>Mixta</taxon>
    </lineage>
</organism>
<accession>A0A506V779</accession>
<dbReference type="AlphaFoldDB" id="A0A506V779"/>
<evidence type="ECO:0000313" key="3">
    <source>
        <dbReference type="EMBL" id="TPW41230.1"/>
    </source>
</evidence>
<sequence>MGNALTLGGYRIPGWLLIVYAILFTLLGWSASGIWAAYRYPPPSAVSAESSTALPAPALAPAALSPHVCIDGELAPLRYSAHVYADEPRRRSVTFNGQRYLEGDRLPCGEVVAQIQPSLVILERGERVIILDALEDWIGSAPNRENVNERE</sequence>
<feature type="domain" description="Type II secretion system protein GspB C-terminal" evidence="2">
    <location>
        <begin position="77"/>
        <end position="132"/>
    </location>
</feature>